<gene>
    <name evidence="2" type="ORF">E3U55_10145</name>
</gene>
<evidence type="ECO:0000313" key="3">
    <source>
        <dbReference type="Proteomes" id="UP000297975"/>
    </source>
</evidence>
<name>A0A4Y8IIW2_9BACI</name>
<comment type="caution">
    <text evidence="2">The sequence shown here is derived from an EMBL/GenBank/DDBJ whole genome shotgun (WGS) entry which is preliminary data.</text>
</comment>
<evidence type="ECO:0000313" key="2">
    <source>
        <dbReference type="EMBL" id="TFB19516.1"/>
    </source>
</evidence>
<keyword evidence="1" id="KW-0812">Transmembrane</keyword>
<protein>
    <submittedName>
        <fullName evidence="2">Uncharacterized protein</fullName>
    </submittedName>
</protein>
<dbReference type="AlphaFoldDB" id="A0A4Y8IIW2"/>
<dbReference type="OrthoDB" id="2692108at2"/>
<accession>A0A4Y8IIW2</accession>
<keyword evidence="3" id="KW-1185">Reference proteome</keyword>
<proteinExistence type="predicted"/>
<keyword evidence="1" id="KW-0472">Membrane</keyword>
<dbReference type="EMBL" id="SOPW01000010">
    <property type="protein sequence ID" value="TFB19516.1"/>
    <property type="molecule type" value="Genomic_DNA"/>
</dbReference>
<sequence>MAKKKHFEKWGRIREKDKKHFIIYYGVLGWGLSTAILVFFIGEIADHGLTFADYFTGEWIKSLLIAFMSFMLGGVVFGYMMWGVYENNYHDKYINTNRER</sequence>
<reference evidence="2 3" key="1">
    <citation type="submission" date="2019-03" db="EMBL/GenBank/DDBJ databases">
        <authorList>
            <person name="He R.-H."/>
        </authorList>
    </citation>
    <scope>NUCLEOTIDE SEQUENCE [LARGE SCALE GENOMIC DNA]</scope>
    <source>
        <strain evidence="3">SH 714</strain>
    </source>
</reference>
<evidence type="ECO:0000256" key="1">
    <source>
        <dbReference type="SAM" id="Phobius"/>
    </source>
</evidence>
<feature type="transmembrane region" description="Helical" evidence="1">
    <location>
        <begin position="21"/>
        <end position="42"/>
    </location>
</feature>
<organism evidence="2 3">
    <name type="scientific">Filobacillus milosensis</name>
    <dbReference type="NCBI Taxonomy" id="94137"/>
    <lineage>
        <taxon>Bacteria</taxon>
        <taxon>Bacillati</taxon>
        <taxon>Bacillota</taxon>
        <taxon>Bacilli</taxon>
        <taxon>Bacillales</taxon>
        <taxon>Bacillaceae</taxon>
        <taxon>Filobacillus</taxon>
    </lineage>
</organism>
<keyword evidence="1" id="KW-1133">Transmembrane helix</keyword>
<dbReference type="RefSeq" id="WP_134340314.1">
    <property type="nucleotide sequence ID" value="NZ_SOPW01000010.1"/>
</dbReference>
<feature type="transmembrane region" description="Helical" evidence="1">
    <location>
        <begin position="62"/>
        <end position="82"/>
    </location>
</feature>
<dbReference type="Proteomes" id="UP000297975">
    <property type="component" value="Unassembled WGS sequence"/>
</dbReference>